<name>A0AAV4FXM3_9GAST</name>
<keyword evidence="2" id="KW-1185">Reference proteome</keyword>
<evidence type="ECO:0000313" key="2">
    <source>
        <dbReference type="Proteomes" id="UP000762676"/>
    </source>
</evidence>
<dbReference type="AlphaFoldDB" id="A0AAV4FXM3"/>
<protein>
    <recommendedName>
        <fullName evidence="3">AGC-kinase C-terminal domain-containing protein</fullName>
    </recommendedName>
</protein>
<proteinExistence type="predicted"/>
<accession>A0AAV4FXM3</accession>
<dbReference type="Proteomes" id="UP000762676">
    <property type="component" value="Unassembled WGS sequence"/>
</dbReference>
<sequence length="74" mass="8327">MEQLKKGTLLTHGKTDFDFDDPLDSVPFQDIDYENYFRRLKTAPNDFRRLQTAPNGLEAAPNGLGAASLVEPMK</sequence>
<organism evidence="1 2">
    <name type="scientific">Elysia marginata</name>
    <dbReference type="NCBI Taxonomy" id="1093978"/>
    <lineage>
        <taxon>Eukaryota</taxon>
        <taxon>Metazoa</taxon>
        <taxon>Spiralia</taxon>
        <taxon>Lophotrochozoa</taxon>
        <taxon>Mollusca</taxon>
        <taxon>Gastropoda</taxon>
        <taxon>Heterobranchia</taxon>
        <taxon>Euthyneura</taxon>
        <taxon>Panpulmonata</taxon>
        <taxon>Sacoglossa</taxon>
        <taxon>Placobranchoidea</taxon>
        <taxon>Plakobranchidae</taxon>
        <taxon>Elysia</taxon>
    </lineage>
</organism>
<evidence type="ECO:0008006" key="3">
    <source>
        <dbReference type="Google" id="ProtNLM"/>
    </source>
</evidence>
<comment type="caution">
    <text evidence="1">The sequence shown here is derived from an EMBL/GenBank/DDBJ whole genome shotgun (WGS) entry which is preliminary data.</text>
</comment>
<gene>
    <name evidence="1" type="ORF">ElyMa_002238700</name>
</gene>
<dbReference type="EMBL" id="BMAT01004638">
    <property type="protein sequence ID" value="GFR77470.1"/>
    <property type="molecule type" value="Genomic_DNA"/>
</dbReference>
<evidence type="ECO:0000313" key="1">
    <source>
        <dbReference type="EMBL" id="GFR77470.1"/>
    </source>
</evidence>
<reference evidence="1 2" key="1">
    <citation type="journal article" date="2021" name="Elife">
        <title>Chloroplast acquisition without the gene transfer in kleptoplastic sea slugs, Plakobranchus ocellatus.</title>
        <authorList>
            <person name="Maeda T."/>
            <person name="Takahashi S."/>
            <person name="Yoshida T."/>
            <person name="Shimamura S."/>
            <person name="Takaki Y."/>
            <person name="Nagai Y."/>
            <person name="Toyoda A."/>
            <person name="Suzuki Y."/>
            <person name="Arimoto A."/>
            <person name="Ishii H."/>
            <person name="Satoh N."/>
            <person name="Nishiyama T."/>
            <person name="Hasebe M."/>
            <person name="Maruyama T."/>
            <person name="Minagawa J."/>
            <person name="Obokata J."/>
            <person name="Shigenobu S."/>
        </authorList>
    </citation>
    <scope>NUCLEOTIDE SEQUENCE [LARGE SCALE GENOMIC DNA]</scope>
</reference>